<gene>
    <name evidence="1" type="ORF">C8R41DRAFT_842693</name>
</gene>
<proteinExistence type="predicted"/>
<dbReference type="EMBL" id="JANVFT010000061">
    <property type="protein sequence ID" value="KAJ4480334.1"/>
    <property type="molecule type" value="Genomic_DNA"/>
</dbReference>
<keyword evidence="2" id="KW-1185">Reference proteome</keyword>
<name>A0ABQ8V8L6_9AGAR</name>
<evidence type="ECO:0000313" key="2">
    <source>
        <dbReference type="Proteomes" id="UP001150217"/>
    </source>
</evidence>
<protein>
    <submittedName>
        <fullName evidence="1">Uncharacterized protein</fullName>
    </submittedName>
</protein>
<comment type="caution">
    <text evidence="1">The sequence shown here is derived from an EMBL/GenBank/DDBJ whole genome shotgun (WGS) entry which is preliminary data.</text>
</comment>
<sequence length="64" mass="7511">MNPQPNPIFHDPPRCLRRRGMAALYKWRKLRLRHIGPSILSLSDTNIGYWRILAGLSRSFSFQC</sequence>
<evidence type="ECO:0000313" key="1">
    <source>
        <dbReference type="EMBL" id="KAJ4480334.1"/>
    </source>
</evidence>
<reference evidence="1" key="1">
    <citation type="submission" date="2022-08" db="EMBL/GenBank/DDBJ databases">
        <title>A Global Phylogenomic Analysis of the Shiitake Genus Lentinula.</title>
        <authorList>
            <consortium name="DOE Joint Genome Institute"/>
            <person name="Sierra-Patev S."/>
            <person name="Min B."/>
            <person name="Naranjo-Ortiz M."/>
            <person name="Looney B."/>
            <person name="Konkel Z."/>
            <person name="Slot J.C."/>
            <person name="Sakamoto Y."/>
            <person name="Steenwyk J.L."/>
            <person name="Rokas A."/>
            <person name="Carro J."/>
            <person name="Camarero S."/>
            <person name="Ferreira P."/>
            <person name="Molpeceres G."/>
            <person name="Ruiz-Duenas F.J."/>
            <person name="Serrano A."/>
            <person name="Henrissat B."/>
            <person name="Drula E."/>
            <person name="Hughes K.W."/>
            <person name="Mata J.L."/>
            <person name="Ishikawa N.K."/>
            <person name="Vargas-Isla R."/>
            <person name="Ushijima S."/>
            <person name="Smith C.A."/>
            <person name="Ahrendt S."/>
            <person name="Andreopoulos W."/>
            <person name="He G."/>
            <person name="Labutti K."/>
            <person name="Lipzen A."/>
            <person name="Ng V."/>
            <person name="Riley R."/>
            <person name="Sandor L."/>
            <person name="Barry K."/>
            <person name="Martinez A.T."/>
            <person name="Xiao Y."/>
            <person name="Gibbons J.G."/>
            <person name="Terashima K."/>
            <person name="Grigoriev I.V."/>
            <person name="Hibbett D.S."/>
        </authorList>
    </citation>
    <scope>NUCLEOTIDE SEQUENCE</scope>
    <source>
        <strain evidence="1">RHP3577 ss4</strain>
    </source>
</reference>
<accession>A0ABQ8V8L6</accession>
<organism evidence="1 2">
    <name type="scientific">Lentinula lateritia</name>
    <dbReference type="NCBI Taxonomy" id="40482"/>
    <lineage>
        <taxon>Eukaryota</taxon>
        <taxon>Fungi</taxon>
        <taxon>Dikarya</taxon>
        <taxon>Basidiomycota</taxon>
        <taxon>Agaricomycotina</taxon>
        <taxon>Agaricomycetes</taxon>
        <taxon>Agaricomycetidae</taxon>
        <taxon>Agaricales</taxon>
        <taxon>Marasmiineae</taxon>
        <taxon>Omphalotaceae</taxon>
        <taxon>Lentinula</taxon>
    </lineage>
</organism>
<dbReference type="Proteomes" id="UP001150217">
    <property type="component" value="Unassembled WGS sequence"/>
</dbReference>